<name>A0AAV1T517_9STRA</name>
<dbReference type="Proteomes" id="UP001162060">
    <property type="component" value="Unassembled WGS sequence"/>
</dbReference>
<feature type="region of interest" description="Disordered" evidence="1">
    <location>
        <begin position="111"/>
        <end position="133"/>
    </location>
</feature>
<dbReference type="CDD" id="cd14686">
    <property type="entry name" value="bZIP"/>
    <property type="match status" value="1"/>
</dbReference>
<proteinExistence type="predicted"/>
<accession>A0AAV1T517</accession>
<evidence type="ECO:0000313" key="4">
    <source>
        <dbReference type="Proteomes" id="UP001162060"/>
    </source>
</evidence>
<feature type="compositionally biased region" description="Basic and acidic residues" evidence="1">
    <location>
        <begin position="111"/>
        <end position="124"/>
    </location>
</feature>
<dbReference type="EMBL" id="CAKLBY020000101">
    <property type="protein sequence ID" value="CAK7926781.1"/>
    <property type="molecule type" value="Genomic_DNA"/>
</dbReference>
<protein>
    <recommendedName>
        <fullName evidence="5">Bzip transcription factor</fullName>
    </recommendedName>
</protein>
<evidence type="ECO:0008006" key="5">
    <source>
        <dbReference type="Google" id="ProtNLM"/>
    </source>
</evidence>
<evidence type="ECO:0000256" key="1">
    <source>
        <dbReference type="SAM" id="MobiDB-lite"/>
    </source>
</evidence>
<reference evidence="2" key="1">
    <citation type="submission" date="2024-01" db="EMBL/GenBank/DDBJ databases">
        <authorList>
            <person name="Webb A."/>
        </authorList>
    </citation>
    <scope>NUCLEOTIDE SEQUENCE</scope>
    <source>
        <strain evidence="2">Pm1</strain>
    </source>
</reference>
<dbReference type="AlphaFoldDB" id="A0AAV1T517"/>
<dbReference type="EMBL" id="CAKLBY020000014">
    <property type="protein sequence ID" value="CAK7897500.1"/>
    <property type="molecule type" value="Genomic_DNA"/>
</dbReference>
<comment type="caution">
    <text evidence="2">The sequence shown here is derived from an EMBL/GenBank/DDBJ whole genome shotgun (WGS) entry which is preliminary data.</text>
</comment>
<sequence length="383" mass="43271">MNCFPSAPSPLVDNFVGLVHPLAPAGRQYTDVVDTMLPSPYFLTQHTASFSLGSLVDEFRAKREASGALLYLTGTTADRRMQLSIGEKTSSASSSVADNSLDQGIKPYDRRRAEQHDARRREQCRANQARYRDKQRHAQLMLEKSVGQLKNELVTLKRQVRDMSSRKRSHQSPWSITTEVFRLIEASFCSPWRMTSTREMKRYTETRHIIAVLEQPFAHDVAMGDLQGLDELLEQLRLYSHNFGTPSLQLQRIEAVTPIVMAAQATLSVTITKLTLRHVFPHLVDVSGQDRVQGDRNRLYQRLLDQRLDCSCSVTFLFDEDSDRVVRFSTSIEFIPALLRLLGDLRDVSDVLQHAKISFESVVGDVEGGSAGSLNRESNWSVS</sequence>
<gene>
    <name evidence="3" type="ORF">PM001_LOCUS11931</name>
    <name evidence="2" type="ORF">PM001_LOCUS1454</name>
</gene>
<evidence type="ECO:0000313" key="3">
    <source>
        <dbReference type="EMBL" id="CAK7926781.1"/>
    </source>
</evidence>
<organism evidence="2 4">
    <name type="scientific">Peronospora matthiolae</name>
    <dbReference type="NCBI Taxonomy" id="2874970"/>
    <lineage>
        <taxon>Eukaryota</taxon>
        <taxon>Sar</taxon>
        <taxon>Stramenopiles</taxon>
        <taxon>Oomycota</taxon>
        <taxon>Peronosporomycetes</taxon>
        <taxon>Peronosporales</taxon>
        <taxon>Peronosporaceae</taxon>
        <taxon>Peronospora</taxon>
    </lineage>
</organism>
<evidence type="ECO:0000313" key="2">
    <source>
        <dbReference type="EMBL" id="CAK7897500.1"/>
    </source>
</evidence>